<name>A0A4D6HEK3_9EURY</name>
<dbReference type="InterPro" id="IPR001173">
    <property type="entry name" value="Glyco_trans_2-like"/>
</dbReference>
<dbReference type="OrthoDB" id="46222at2157"/>
<reference evidence="5 6" key="1">
    <citation type="journal article" date="2019" name="Nat. Commun.">
        <title>A new type of DNA phosphorothioation-based antiviral system in archaea.</title>
        <authorList>
            <person name="Xiong L."/>
            <person name="Liu S."/>
            <person name="Chen S."/>
            <person name="Xiao Y."/>
            <person name="Zhu B."/>
            <person name="Gao Y."/>
            <person name="Zhang Y."/>
            <person name="Chen B."/>
            <person name="Luo J."/>
            <person name="Deng Z."/>
            <person name="Chen X."/>
            <person name="Wang L."/>
            <person name="Chen S."/>
        </authorList>
    </citation>
    <scope>NUCLEOTIDE SEQUENCE [LARGE SCALE GENOMIC DNA]</scope>
    <source>
        <strain evidence="5 6">CBA1105</strain>
    </source>
</reference>
<keyword evidence="6" id="KW-1185">Reference proteome</keyword>
<dbReference type="Proteomes" id="UP000296706">
    <property type="component" value="Chromosome"/>
</dbReference>
<evidence type="ECO:0000256" key="2">
    <source>
        <dbReference type="ARBA" id="ARBA00022676"/>
    </source>
</evidence>
<keyword evidence="2" id="KW-0328">Glycosyltransferase</keyword>
<feature type="domain" description="Glycosyltransferase 2-like" evidence="4">
    <location>
        <begin position="7"/>
        <end position="114"/>
    </location>
</feature>
<dbReference type="AlphaFoldDB" id="A0A4D6HEK3"/>
<dbReference type="PANTHER" id="PTHR43179">
    <property type="entry name" value="RHAMNOSYLTRANSFERASE WBBL"/>
    <property type="match status" value="1"/>
</dbReference>
<dbReference type="Pfam" id="PF00535">
    <property type="entry name" value="Glycos_transf_2"/>
    <property type="match status" value="1"/>
</dbReference>
<evidence type="ECO:0000259" key="4">
    <source>
        <dbReference type="Pfam" id="PF00535"/>
    </source>
</evidence>
<comment type="similarity">
    <text evidence="1">Belongs to the glycosyltransferase 2 family.</text>
</comment>
<organism evidence="5 6">
    <name type="scientific">Halapricum salinum</name>
    <dbReference type="NCBI Taxonomy" id="1457250"/>
    <lineage>
        <taxon>Archaea</taxon>
        <taxon>Methanobacteriati</taxon>
        <taxon>Methanobacteriota</taxon>
        <taxon>Stenosarchaea group</taxon>
        <taxon>Halobacteria</taxon>
        <taxon>Halobacteriales</taxon>
        <taxon>Haloarculaceae</taxon>
        <taxon>Halapricum</taxon>
    </lineage>
</organism>
<dbReference type="SUPFAM" id="SSF53448">
    <property type="entry name" value="Nucleotide-diphospho-sugar transferases"/>
    <property type="match status" value="1"/>
</dbReference>
<sequence>MNSPTFSVIFLTWNPGEKILHSIESVRSQSYDDLEIVVVDNDSTDGTPDRLRSEFPDEDRLRIFENETNLGFANGIEVGMRESDGEYLCCYNHDTTFAEGYFETVADYVSEDAVWTTARENHRVSKSTKCARLNSPYGFSVPYDVDSLSGVAKVNYVPGDGVIIPRTIYEKTLNGIVFEEKFAPRCEDVNLALRLQDAGVDIYAILDTYSIHPDKADFYAPNIENFLTLLGTTRARVRTFRANGRPGRAILAAFSLLTNPVLVYLRPVPRSTAAFRNRAELVSRHD</sequence>
<gene>
    <name evidence="5" type="ORF">DV733_10980</name>
</gene>
<evidence type="ECO:0000256" key="3">
    <source>
        <dbReference type="ARBA" id="ARBA00022679"/>
    </source>
</evidence>
<dbReference type="PANTHER" id="PTHR43179:SF12">
    <property type="entry name" value="GALACTOFURANOSYLTRANSFERASE GLFT2"/>
    <property type="match status" value="1"/>
</dbReference>
<dbReference type="KEGG" id="hsn:DV733_10980"/>
<proteinExistence type="inferred from homology"/>
<dbReference type="GO" id="GO:0016757">
    <property type="term" value="F:glycosyltransferase activity"/>
    <property type="evidence" value="ECO:0007669"/>
    <property type="project" value="UniProtKB-KW"/>
</dbReference>
<dbReference type="InterPro" id="IPR029044">
    <property type="entry name" value="Nucleotide-diphossugar_trans"/>
</dbReference>
<dbReference type="Gene3D" id="3.90.550.10">
    <property type="entry name" value="Spore Coat Polysaccharide Biosynthesis Protein SpsA, Chain A"/>
    <property type="match status" value="1"/>
</dbReference>
<keyword evidence="3 5" id="KW-0808">Transferase</keyword>
<dbReference type="EMBL" id="CP031310">
    <property type="protein sequence ID" value="QCC51726.1"/>
    <property type="molecule type" value="Genomic_DNA"/>
</dbReference>
<evidence type="ECO:0000313" key="6">
    <source>
        <dbReference type="Proteomes" id="UP000296706"/>
    </source>
</evidence>
<dbReference type="STRING" id="1457250.GCA_000755225_00697"/>
<evidence type="ECO:0000256" key="1">
    <source>
        <dbReference type="ARBA" id="ARBA00006739"/>
    </source>
</evidence>
<evidence type="ECO:0000313" key="5">
    <source>
        <dbReference type="EMBL" id="QCC51726.1"/>
    </source>
</evidence>
<protein>
    <submittedName>
        <fullName evidence="5">Glycosyltransferase family 2 protein</fullName>
    </submittedName>
</protein>
<accession>A0A4D6HEK3</accession>